<evidence type="ECO:0000313" key="2">
    <source>
        <dbReference type="Proteomes" id="UP000595814"/>
    </source>
</evidence>
<keyword evidence="2" id="KW-1185">Reference proteome</keyword>
<proteinExistence type="predicted"/>
<organism evidence="1 2">
    <name type="scientific">Miniphocaeibacter halophilus</name>
    <dbReference type="NCBI Taxonomy" id="2931922"/>
    <lineage>
        <taxon>Bacteria</taxon>
        <taxon>Bacillati</taxon>
        <taxon>Bacillota</taxon>
        <taxon>Tissierellia</taxon>
        <taxon>Tissierellales</taxon>
        <taxon>Peptoniphilaceae</taxon>
        <taxon>Miniphocaeibacter</taxon>
    </lineage>
</organism>
<name>A0AC61MUA5_9FIRM</name>
<dbReference type="Proteomes" id="UP000595814">
    <property type="component" value="Chromosome"/>
</dbReference>
<sequence>MRKAEREVFGIENFYRIALSGDVIVLAFNNGEYPYVLPVNYGCELRDDNLYFYFHGALEGNKYDFIYDNAKLTFEIDCNHELIVKYDKGYCTMAYDSIIGKGVLRELKDYDEIYKALNILVKHHHKDDDFKFNPAAISRTRVFEIKATNITGKSKK</sequence>
<accession>A0AC61MUA5</accession>
<reference evidence="1 2" key="1">
    <citation type="journal article" date="2022" name="Int. J. Syst. Evol. Microbiol.">
        <title>Miniphocaeibacter halophilus sp. nov., an ammonium-tolerant acetate-producing bacterium isolated from a biogas system.</title>
        <authorList>
            <person name="Schnurer A."/>
            <person name="Singh A."/>
            <person name="Bi S."/>
            <person name="Qiao W."/>
            <person name="Westerholm M."/>
        </authorList>
    </citation>
    <scope>NUCLEOTIDE SEQUENCE [LARGE SCALE GENOMIC DNA]</scope>
    <source>
        <strain evidence="1 2">AMB_01</strain>
    </source>
</reference>
<dbReference type="EMBL" id="CP066744">
    <property type="protein sequence ID" value="QQK06983.1"/>
    <property type="molecule type" value="Genomic_DNA"/>
</dbReference>
<evidence type="ECO:0000313" key="1">
    <source>
        <dbReference type="EMBL" id="QQK06983.1"/>
    </source>
</evidence>
<gene>
    <name evidence="1" type="ORF">JFY71_06440</name>
</gene>
<protein>
    <submittedName>
        <fullName evidence="1">Pyridoxamine 5'-phosphate oxidase family protein</fullName>
    </submittedName>
</protein>